<dbReference type="RefSeq" id="WP_211937548.1">
    <property type="nucleotide sequence ID" value="NZ_CP073078.1"/>
</dbReference>
<sequence>MLAGLVLGLIATPLVMRQGASGPADDAVGRVLRSDLADAPTDPVARFYRVRGYHPLWITGGLVRPEARDLVATLKTAAGDGLNPDAYAPDHLDAVISSAKDARSEAVAELALTRAYAAYVVDLHRPARAAALQFVDPSLKSSPTDIATVLQDAARAPSLTEAMADAQRMNPVYEALRQALDERLANGDQGPEARLIALNLERARALPPELGDRYLLVNPARETLWLFDHDRMAGSMRVVVGRRDLPTPAMAGVIRYALANPYWNVPPDLVRDRLAPAVLRHGTRYLLQHHFQVLSDASATATPLDPDQVDWAAVAAGHQPPRVRQEPGPGNMMGQVKFMLPNPLGVYLHDTSERSLFHDASRFDSAGCVRVQYPRWLANWLLQRTVRLDQAKAPDERLDVPRPVPVYILYLTAQPTAKGLTFAHDIYQRNEALADEMAAMPDRLKLGQ</sequence>
<dbReference type="KEGG" id="caul:KCG34_20955"/>
<dbReference type="EMBL" id="CP073078">
    <property type="protein sequence ID" value="QUD87496.1"/>
    <property type="molecule type" value="Genomic_DNA"/>
</dbReference>
<dbReference type="AlphaFoldDB" id="A0A975IVM8"/>
<dbReference type="Gene3D" id="2.40.440.10">
    <property type="entry name" value="L,D-transpeptidase catalytic domain-like"/>
    <property type="match status" value="1"/>
</dbReference>
<dbReference type="Pfam" id="PF20142">
    <property type="entry name" value="Scaffold"/>
    <property type="match status" value="1"/>
</dbReference>
<dbReference type="GO" id="GO:0016740">
    <property type="term" value="F:transferase activity"/>
    <property type="evidence" value="ECO:0007669"/>
    <property type="project" value="UniProtKB-KW"/>
</dbReference>
<keyword evidence="5 7" id="KW-0573">Peptidoglycan synthesis</keyword>
<dbReference type="Proteomes" id="UP000676409">
    <property type="component" value="Chromosome"/>
</dbReference>
<evidence type="ECO:0000256" key="3">
    <source>
        <dbReference type="ARBA" id="ARBA00022679"/>
    </source>
</evidence>
<evidence type="ECO:0000313" key="10">
    <source>
        <dbReference type="Proteomes" id="UP000676409"/>
    </source>
</evidence>
<comment type="pathway">
    <text evidence="1 7">Cell wall biogenesis; peptidoglycan biosynthesis.</text>
</comment>
<keyword evidence="6 7" id="KW-0961">Cell wall biogenesis/degradation</keyword>
<dbReference type="GO" id="GO:0071555">
    <property type="term" value="P:cell wall organization"/>
    <property type="evidence" value="ECO:0007669"/>
    <property type="project" value="UniProtKB-UniRule"/>
</dbReference>
<dbReference type="GO" id="GO:0008360">
    <property type="term" value="P:regulation of cell shape"/>
    <property type="evidence" value="ECO:0007669"/>
    <property type="project" value="UniProtKB-UniRule"/>
</dbReference>
<dbReference type="InterPro" id="IPR005490">
    <property type="entry name" value="LD_TPept_cat_dom"/>
</dbReference>
<reference evidence="9" key="1">
    <citation type="submission" date="2021-04" db="EMBL/GenBank/DDBJ databases">
        <title>The complete genome sequence of Caulobacter sp. S6.</title>
        <authorList>
            <person name="Tang Y."/>
            <person name="Ouyang W."/>
            <person name="Liu Q."/>
            <person name="Huang B."/>
            <person name="Guo Z."/>
            <person name="Lei P."/>
        </authorList>
    </citation>
    <scope>NUCLEOTIDE SEQUENCE</scope>
    <source>
        <strain evidence="9">S6</strain>
    </source>
</reference>
<keyword evidence="4 7" id="KW-0133">Cell shape</keyword>
<evidence type="ECO:0000256" key="1">
    <source>
        <dbReference type="ARBA" id="ARBA00004752"/>
    </source>
</evidence>
<dbReference type="GO" id="GO:0009252">
    <property type="term" value="P:peptidoglycan biosynthetic process"/>
    <property type="evidence" value="ECO:0007669"/>
    <property type="project" value="UniProtKB-KW"/>
</dbReference>
<evidence type="ECO:0000256" key="4">
    <source>
        <dbReference type="ARBA" id="ARBA00022960"/>
    </source>
</evidence>
<evidence type="ECO:0000313" key="9">
    <source>
        <dbReference type="EMBL" id="QUD87496.1"/>
    </source>
</evidence>
<dbReference type="CDD" id="cd16913">
    <property type="entry name" value="YkuD_like"/>
    <property type="match status" value="1"/>
</dbReference>
<dbReference type="PANTHER" id="PTHR41533">
    <property type="entry name" value="L,D-TRANSPEPTIDASE HI_1667-RELATED"/>
    <property type="match status" value="1"/>
</dbReference>
<dbReference type="InterPro" id="IPR038063">
    <property type="entry name" value="Transpep_catalytic_dom"/>
</dbReference>
<dbReference type="GO" id="GO:0004180">
    <property type="term" value="F:carboxypeptidase activity"/>
    <property type="evidence" value="ECO:0007669"/>
    <property type="project" value="UniProtKB-ARBA"/>
</dbReference>
<dbReference type="PANTHER" id="PTHR41533:SF2">
    <property type="entry name" value="BLR7131 PROTEIN"/>
    <property type="match status" value="1"/>
</dbReference>
<dbReference type="SUPFAM" id="SSF141523">
    <property type="entry name" value="L,D-transpeptidase catalytic domain-like"/>
    <property type="match status" value="1"/>
</dbReference>
<dbReference type="PROSITE" id="PS52029">
    <property type="entry name" value="LD_TPASE"/>
    <property type="match status" value="1"/>
</dbReference>
<evidence type="ECO:0000256" key="6">
    <source>
        <dbReference type="ARBA" id="ARBA00023316"/>
    </source>
</evidence>
<organism evidence="9 10">
    <name type="scientific">Phenylobacterium montanum</name>
    <dbReference type="NCBI Taxonomy" id="2823693"/>
    <lineage>
        <taxon>Bacteria</taxon>
        <taxon>Pseudomonadati</taxon>
        <taxon>Pseudomonadota</taxon>
        <taxon>Alphaproteobacteria</taxon>
        <taxon>Caulobacterales</taxon>
        <taxon>Caulobacteraceae</taxon>
        <taxon>Phenylobacterium</taxon>
    </lineage>
</organism>
<evidence type="ECO:0000256" key="2">
    <source>
        <dbReference type="ARBA" id="ARBA00005992"/>
    </source>
</evidence>
<evidence type="ECO:0000256" key="7">
    <source>
        <dbReference type="PROSITE-ProRule" id="PRU01373"/>
    </source>
</evidence>
<gene>
    <name evidence="9" type="ORF">KCG34_20955</name>
</gene>
<dbReference type="Pfam" id="PF03734">
    <property type="entry name" value="YkuD"/>
    <property type="match status" value="1"/>
</dbReference>
<evidence type="ECO:0000256" key="5">
    <source>
        <dbReference type="ARBA" id="ARBA00022984"/>
    </source>
</evidence>
<keyword evidence="3" id="KW-0808">Transferase</keyword>
<feature type="active site" description="Nucleophile" evidence="7">
    <location>
        <position position="368"/>
    </location>
</feature>
<proteinExistence type="inferred from homology"/>
<dbReference type="InterPro" id="IPR045380">
    <property type="entry name" value="LD_TPept_scaffold_dom"/>
</dbReference>
<comment type="similarity">
    <text evidence="2">Belongs to the YkuD family.</text>
</comment>
<evidence type="ECO:0000259" key="8">
    <source>
        <dbReference type="PROSITE" id="PS52029"/>
    </source>
</evidence>
<feature type="active site" description="Proton donor/acceptor" evidence="7">
    <location>
        <position position="349"/>
    </location>
</feature>
<name>A0A975IVM8_9CAUL</name>
<protein>
    <submittedName>
        <fullName evidence="9">L,D-transpeptidase family protein</fullName>
    </submittedName>
</protein>
<dbReference type="InterPro" id="IPR052905">
    <property type="entry name" value="LD-transpeptidase_YkuD-like"/>
</dbReference>
<accession>A0A975IVM8</accession>
<keyword evidence="10" id="KW-1185">Reference proteome</keyword>
<feature type="domain" description="L,D-TPase catalytic" evidence="8">
    <location>
        <begin position="213"/>
        <end position="407"/>
    </location>
</feature>